<dbReference type="InterPro" id="IPR013103">
    <property type="entry name" value="RVT_2"/>
</dbReference>
<dbReference type="EMBL" id="JAVXUP010001598">
    <property type="protein sequence ID" value="KAK3009893.1"/>
    <property type="molecule type" value="Genomic_DNA"/>
</dbReference>
<sequence length="353" mass="40319">MAPNTSTKYDLEMFDGSNNFSLWRMKIRDVLIQQGLLKALKGKQGLPDTMSADEKEDMFKRAHTALLLYWAVGGVIRLMKGALVVKKGLKQKSLYLLQGSTVIGATSTASSSDIDSDTTKLWHMHLGHMSEKGMDVLSKQAYTHVNDGKLEPRAKKCIFLFYANEVKGYRLWCPDSKSSRFLISRDMIFDESSILLKKRELIDVGKDHGVREKRLAGTSHIYLLLYVDDMLIAAKSMSVVDDLKEQLKREFEMKDLGSAKRILGMKIQRDLPARILYLSQKNQSAIHLTKNQMFYEQTKHIDVRFHFIWDMVSQGNVMVEKISTYENSADMMAKHIPKIKFKHCLDLIGISSI</sequence>
<accession>A0AA88VKW0</accession>
<dbReference type="CDD" id="cd09272">
    <property type="entry name" value="RNase_HI_RT_Ty1"/>
    <property type="match status" value="1"/>
</dbReference>
<name>A0AA88VKW0_9ASTE</name>
<evidence type="ECO:0000259" key="1">
    <source>
        <dbReference type="Pfam" id="PF07727"/>
    </source>
</evidence>
<evidence type="ECO:0000313" key="3">
    <source>
        <dbReference type="EMBL" id="KAK3009893.1"/>
    </source>
</evidence>
<dbReference type="Proteomes" id="UP001188597">
    <property type="component" value="Unassembled WGS sequence"/>
</dbReference>
<gene>
    <name evidence="3" type="ORF">RJ639_012982</name>
</gene>
<feature type="domain" description="Reverse transcriptase Ty1/copia-type" evidence="1">
    <location>
        <begin position="205"/>
        <end position="293"/>
    </location>
</feature>
<dbReference type="InterPro" id="IPR057670">
    <property type="entry name" value="SH3_retrovirus"/>
</dbReference>
<dbReference type="Pfam" id="PF07727">
    <property type="entry name" value="RVT_2"/>
    <property type="match status" value="1"/>
</dbReference>
<dbReference type="Pfam" id="PF25597">
    <property type="entry name" value="SH3_retrovirus"/>
    <property type="match status" value="1"/>
</dbReference>
<evidence type="ECO:0000313" key="4">
    <source>
        <dbReference type="Proteomes" id="UP001188597"/>
    </source>
</evidence>
<dbReference type="AlphaFoldDB" id="A0AA88VKW0"/>
<feature type="domain" description="Retroviral polymerase SH3-like" evidence="2">
    <location>
        <begin position="141"/>
        <end position="193"/>
    </location>
</feature>
<reference evidence="3" key="1">
    <citation type="submission" date="2022-12" db="EMBL/GenBank/DDBJ databases">
        <title>Draft genome assemblies for two species of Escallonia (Escalloniales).</title>
        <authorList>
            <person name="Chanderbali A."/>
            <person name="Dervinis C."/>
            <person name="Anghel I."/>
            <person name="Soltis D."/>
            <person name="Soltis P."/>
            <person name="Zapata F."/>
        </authorList>
    </citation>
    <scope>NUCLEOTIDE SEQUENCE</scope>
    <source>
        <strain evidence="3">UCBG64.0493</strain>
        <tissue evidence="3">Leaf</tissue>
    </source>
</reference>
<evidence type="ECO:0008006" key="5">
    <source>
        <dbReference type="Google" id="ProtNLM"/>
    </source>
</evidence>
<evidence type="ECO:0000259" key="2">
    <source>
        <dbReference type="Pfam" id="PF25597"/>
    </source>
</evidence>
<organism evidence="3 4">
    <name type="scientific">Escallonia herrerae</name>
    <dbReference type="NCBI Taxonomy" id="1293975"/>
    <lineage>
        <taxon>Eukaryota</taxon>
        <taxon>Viridiplantae</taxon>
        <taxon>Streptophyta</taxon>
        <taxon>Embryophyta</taxon>
        <taxon>Tracheophyta</taxon>
        <taxon>Spermatophyta</taxon>
        <taxon>Magnoliopsida</taxon>
        <taxon>eudicotyledons</taxon>
        <taxon>Gunneridae</taxon>
        <taxon>Pentapetalae</taxon>
        <taxon>asterids</taxon>
        <taxon>campanulids</taxon>
        <taxon>Escalloniales</taxon>
        <taxon>Escalloniaceae</taxon>
        <taxon>Escallonia</taxon>
    </lineage>
</organism>
<proteinExistence type="predicted"/>
<protein>
    <recommendedName>
        <fullName evidence="5">Polyprotein</fullName>
    </recommendedName>
</protein>
<comment type="caution">
    <text evidence="3">The sequence shown here is derived from an EMBL/GenBank/DDBJ whole genome shotgun (WGS) entry which is preliminary data.</text>
</comment>
<keyword evidence="4" id="KW-1185">Reference proteome</keyword>